<comment type="caution">
    <text evidence="2">The sequence shown here is derived from an EMBL/GenBank/DDBJ whole genome shotgun (WGS) entry which is preliminary data.</text>
</comment>
<organism evidence="2 3">
    <name type="scientific">Sorghum bicolor</name>
    <name type="common">Sorghum</name>
    <name type="synonym">Sorghum vulgare</name>
    <dbReference type="NCBI Taxonomy" id="4558"/>
    <lineage>
        <taxon>Eukaryota</taxon>
        <taxon>Viridiplantae</taxon>
        <taxon>Streptophyta</taxon>
        <taxon>Embryophyta</taxon>
        <taxon>Tracheophyta</taxon>
        <taxon>Spermatophyta</taxon>
        <taxon>Magnoliopsida</taxon>
        <taxon>Liliopsida</taxon>
        <taxon>Poales</taxon>
        <taxon>Poaceae</taxon>
        <taxon>PACMAD clade</taxon>
        <taxon>Panicoideae</taxon>
        <taxon>Andropogonodae</taxon>
        <taxon>Andropogoneae</taxon>
        <taxon>Sorghinae</taxon>
        <taxon>Sorghum</taxon>
    </lineage>
</organism>
<evidence type="ECO:0000313" key="3">
    <source>
        <dbReference type="Proteomes" id="UP000807115"/>
    </source>
</evidence>
<reference evidence="2" key="1">
    <citation type="journal article" date="2019" name="BMC Genomics">
        <title>A new reference genome for Sorghum bicolor reveals high levels of sequence similarity between sweet and grain genotypes: implications for the genetics of sugar metabolism.</title>
        <authorList>
            <person name="Cooper E.A."/>
            <person name="Brenton Z.W."/>
            <person name="Flinn B.S."/>
            <person name="Jenkins J."/>
            <person name="Shu S."/>
            <person name="Flowers D."/>
            <person name="Luo F."/>
            <person name="Wang Y."/>
            <person name="Xia P."/>
            <person name="Barry K."/>
            <person name="Daum C."/>
            <person name="Lipzen A."/>
            <person name="Yoshinaga Y."/>
            <person name="Schmutz J."/>
            <person name="Saski C."/>
            <person name="Vermerris W."/>
            <person name="Kresovich S."/>
        </authorList>
    </citation>
    <scope>NUCLEOTIDE SEQUENCE</scope>
</reference>
<sequence>MDLTETKRIPSFLFFLPVPAQRRAACDAAISIGSVVRRHQFVFVAVDSAPVFHPRPPVTLPEEEGRPDPVAACSRPP</sequence>
<dbReference type="EMBL" id="CM027680">
    <property type="protein sequence ID" value="KAG0552430.1"/>
    <property type="molecule type" value="Genomic_DNA"/>
</dbReference>
<dbReference type="AlphaFoldDB" id="A0A921V2E6"/>
<protein>
    <submittedName>
        <fullName evidence="2">Uncharacterized protein</fullName>
    </submittedName>
</protein>
<evidence type="ECO:0000313" key="2">
    <source>
        <dbReference type="EMBL" id="KAG0552430.1"/>
    </source>
</evidence>
<evidence type="ECO:0000256" key="1">
    <source>
        <dbReference type="SAM" id="MobiDB-lite"/>
    </source>
</evidence>
<proteinExistence type="predicted"/>
<accession>A0A921V2E6</accession>
<name>A0A921V2E6_SORBI</name>
<dbReference type="Proteomes" id="UP000807115">
    <property type="component" value="Chromosome 1"/>
</dbReference>
<gene>
    <name evidence="2" type="ORF">BDA96_01G506500</name>
</gene>
<feature type="region of interest" description="Disordered" evidence="1">
    <location>
        <begin position="55"/>
        <end position="77"/>
    </location>
</feature>
<reference evidence="2" key="2">
    <citation type="submission" date="2020-10" db="EMBL/GenBank/DDBJ databases">
        <authorList>
            <person name="Cooper E.A."/>
            <person name="Brenton Z.W."/>
            <person name="Flinn B.S."/>
            <person name="Jenkins J."/>
            <person name="Shu S."/>
            <person name="Flowers D."/>
            <person name="Luo F."/>
            <person name="Wang Y."/>
            <person name="Xia P."/>
            <person name="Barry K."/>
            <person name="Daum C."/>
            <person name="Lipzen A."/>
            <person name="Yoshinaga Y."/>
            <person name="Schmutz J."/>
            <person name="Saski C."/>
            <person name="Vermerris W."/>
            <person name="Kresovich S."/>
        </authorList>
    </citation>
    <scope>NUCLEOTIDE SEQUENCE</scope>
</reference>